<evidence type="ECO:0000313" key="4">
    <source>
        <dbReference type="EMBL" id="CAI3982895.1"/>
    </source>
</evidence>
<keyword evidence="6" id="KW-1185">Reference proteome</keyword>
<evidence type="ECO:0000256" key="2">
    <source>
        <dbReference type="PROSITE-ProRule" id="PRU00235"/>
    </source>
</evidence>
<dbReference type="SUPFAM" id="SSF50985">
    <property type="entry name" value="RCC1/BLIP-II"/>
    <property type="match status" value="1"/>
</dbReference>
<dbReference type="PANTHER" id="PTHR22870:SF408">
    <property type="entry name" value="OS09G0560450 PROTEIN"/>
    <property type="match status" value="1"/>
</dbReference>
<feature type="compositionally biased region" description="Basic and acidic residues" evidence="3">
    <location>
        <begin position="701"/>
        <end position="713"/>
    </location>
</feature>
<evidence type="ECO:0000313" key="6">
    <source>
        <dbReference type="Proteomes" id="UP001152797"/>
    </source>
</evidence>
<keyword evidence="1" id="KW-0677">Repeat</keyword>
<reference evidence="5 6" key="2">
    <citation type="submission" date="2024-05" db="EMBL/GenBank/DDBJ databases">
        <authorList>
            <person name="Chen Y."/>
            <person name="Shah S."/>
            <person name="Dougan E. K."/>
            <person name="Thang M."/>
            <person name="Chan C."/>
        </authorList>
    </citation>
    <scope>NUCLEOTIDE SEQUENCE [LARGE SCALE GENOMIC DNA]</scope>
</reference>
<dbReference type="InterPro" id="IPR000408">
    <property type="entry name" value="Reg_chr_condens"/>
</dbReference>
<dbReference type="Gene3D" id="3.30.710.10">
    <property type="entry name" value="Potassium Channel Kv1.1, Chain A"/>
    <property type="match status" value="1"/>
</dbReference>
<keyword evidence="5" id="KW-0808">Transferase</keyword>
<evidence type="ECO:0000256" key="3">
    <source>
        <dbReference type="SAM" id="MobiDB-lite"/>
    </source>
</evidence>
<evidence type="ECO:0000313" key="5">
    <source>
        <dbReference type="EMBL" id="CAL4770207.1"/>
    </source>
</evidence>
<feature type="compositionally biased region" description="Acidic residues" evidence="3">
    <location>
        <begin position="737"/>
        <end position="757"/>
    </location>
</feature>
<protein>
    <submittedName>
        <fullName evidence="5">Protein kinase domain-containing protein</fullName>
    </submittedName>
</protein>
<name>A0A9P1FQC9_9DINO</name>
<evidence type="ECO:0000256" key="1">
    <source>
        <dbReference type="ARBA" id="ARBA00022737"/>
    </source>
</evidence>
<dbReference type="OrthoDB" id="410651at2759"/>
<keyword evidence="5" id="KW-0418">Kinase</keyword>
<dbReference type="InterPro" id="IPR011333">
    <property type="entry name" value="SKP1/BTB/POZ_sf"/>
</dbReference>
<dbReference type="EMBL" id="CAMXCT030000757">
    <property type="protein sequence ID" value="CAL4770207.1"/>
    <property type="molecule type" value="Genomic_DNA"/>
</dbReference>
<dbReference type="InterPro" id="IPR009091">
    <property type="entry name" value="RCC1/BLIP-II"/>
</dbReference>
<reference evidence="4" key="1">
    <citation type="submission" date="2022-10" db="EMBL/GenBank/DDBJ databases">
        <authorList>
            <person name="Chen Y."/>
            <person name="Dougan E. K."/>
            <person name="Chan C."/>
            <person name="Rhodes N."/>
            <person name="Thang M."/>
        </authorList>
    </citation>
    <scope>NUCLEOTIDE SEQUENCE</scope>
</reference>
<gene>
    <name evidence="4" type="ORF">C1SCF055_LOCUS10555</name>
</gene>
<proteinExistence type="predicted"/>
<feature type="region of interest" description="Disordered" evidence="3">
    <location>
        <begin position="1031"/>
        <end position="1112"/>
    </location>
</feature>
<accession>A0A9P1FQC9</accession>
<feature type="repeat" description="RCC1" evidence="2">
    <location>
        <begin position="84"/>
        <end position="133"/>
    </location>
</feature>
<feature type="compositionally biased region" description="Low complexity" evidence="3">
    <location>
        <begin position="714"/>
        <end position="724"/>
    </location>
</feature>
<dbReference type="SUPFAM" id="SSF54695">
    <property type="entry name" value="POZ domain"/>
    <property type="match status" value="1"/>
</dbReference>
<dbReference type="PROSITE" id="PS00626">
    <property type="entry name" value="RCC1_2"/>
    <property type="match status" value="1"/>
</dbReference>
<feature type="region of interest" description="Disordered" evidence="3">
    <location>
        <begin position="656"/>
        <end position="771"/>
    </location>
</feature>
<feature type="compositionally biased region" description="Basic and acidic residues" evidence="3">
    <location>
        <begin position="1102"/>
        <end position="1112"/>
    </location>
</feature>
<feature type="compositionally biased region" description="Polar residues" evidence="3">
    <location>
        <begin position="1033"/>
        <end position="1057"/>
    </location>
</feature>
<dbReference type="EMBL" id="CAMXCT020000757">
    <property type="protein sequence ID" value="CAL1136270.1"/>
    <property type="molecule type" value="Genomic_DNA"/>
</dbReference>
<sequence>MTRLLPEKKVVQIACSDNHCLALTTDGRVLASGTNGNGQLGLGHQQNSVSEFQEIQLKMDSGSFHFASFVACGASHSMVICEQESVYSFGYNGNYRLGHNIEGSCPKPLRICCKEQIKKACCGNAHSLVLSSSGTVLGCGSGGSGQLGRNLRSNHLLSAITLPPAVQGRVVDIFAHPQLDVSVLMNEQGALYICGAAGSLFGHSNNIEDFFPLKERSVVLRSRVVCAQTEVQGYQARFNDPSCCDIQVWAADEPEPIHFGWDTIRARSPYLTKMIDSKMKEVSMPEDGKRRKVTLQNYSRKTHYAYGKYIHENVLDAEPQTLLELLQLADEYDDETGLPSLCASTLVRSITSDNLCGCLEHCFHINFHALASDLVKQGLVLSNVCDVLNVVARATETPGSVKDEMADEIVAYIKEIVMAFAAQHATVVIEDAKFATLTPWIAKDVLVKLGPFEEDEGTAISGLSDCRRLPSWLRMATDTPEKPAEEVEEVSTESPKGEVELQRSFSAINEESGAPWGGGIKGLTVKVGLLGANIDSLREGCERLAGESEEIIQAIFERLGILHCRTSRIEALLGLPQWQPEEDEGRTDAPEGEETASARCLRGHLLVPEEETDGPPKQCGFCRCQRQTVFKCPSEDCYFHACQECVQKAEAEGQGAEAGPKDQAEDEAPTPAQDAQGQEPTMESAEAATEGSSPSNMSEDDVQRPADPKECRSSRPATPSTASPEDATETASGVEVDSTDGAEVLENDSQEMQEPEQPEASKPPKLPKEGNGLKARMCALEAEVRELAAYASSTAAREAAALAQEVAAACCAEFQQEVMQMSAALKEEMKALGKDGEPLQDGNQKAEEIGRCEETFHQQFAEFAEAVEQQLLNNSQAVQQFIVESQEESEQRIATNVSASVVEKVEGFALRLDSLEHELPRGRVRASKSGVKMDHEAAALQYLANGFGALMKCLGLAKTTGELLGHHWPWEEVEQRIEEAWFQRGREAWHLGLPPKPDLFDFLQCQAAAARVEAAKAPRLPDRREAARLASRLVSTSPPSCTGSCGTLSYSPQSSAATDARTEAESEASPFRPRSAAMSHPGSSPNPWHGRSSKGADMAWAEEARDSPQPKS</sequence>
<comment type="caution">
    <text evidence="4">The sequence shown here is derived from an EMBL/GenBank/DDBJ whole genome shotgun (WGS) entry which is preliminary data.</text>
</comment>
<feature type="region of interest" description="Disordered" evidence="3">
    <location>
        <begin position="479"/>
        <end position="498"/>
    </location>
</feature>
<dbReference type="InterPro" id="IPR051210">
    <property type="entry name" value="Ub_ligase/GEF_domain"/>
</dbReference>
<feature type="repeat" description="RCC1" evidence="2">
    <location>
        <begin position="27"/>
        <end position="83"/>
    </location>
</feature>
<dbReference type="AlphaFoldDB" id="A0A9P1FQC9"/>
<dbReference type="Pfam" id="PF13540">
    <property type="entry name" value="RCC1_2"/>
    <property type="match status" value="1"/>
</dbReference>
<dbReference type="EMBL" id="CAMXCT010000757">
    <property type="protein sequence ID" value="CAI3982895.1"/>
    <property type="molecule type" value="Genomic_DNA"/>
</dbReference>
<dbReference type="PANTHER" id="PTHR22870">
    <property type="entry name" value="REGULATOR OF CHROMOSOME CONDENSATION"/>
    <property type="match status" value="1"/>
</dbReference>
<organism evidence="4">
    <name type="scientific">Cladocopium goreaui</name>
    <dbReference type="NCBI Taxonomy" id="2562237"/>
    <lineage>
        <taxon>Eukaryota</taxon>
        <taxon>Sar</taxon>
        <taxon>Alveolata</taxon>
        <taxon>Dinophyceae</taxon>
        <taxon>Suessiales</taxon>
        <taxon>Symbiodiniaceae</taxon>
        <taxon>Cladocopium</taxon>
    </lineage>
</organism>
<dbReference type="PROSITE" id="PS50012">
    <property type="entry name" value="RCC1_3"/>
    <property type="match status" value="2"/>
</dbReference>
<dbReference type="Pfam" id="PF00415">
    <property type="entry name" value="RCC1"/>
    <property type="match status" value="1"/>
</dbReference>
<dbReference type="Proteomes" id="UP001152797">
    <property type="component" value="Unassembled WGS sequence"/>
</dbReference>
<dbReference type="Gene3D" id="2.130.10.30">
    <property type="entry name" value="Regulator of chromosome condensation 1/beta-lactamase-inhibitor protein II"/>
    <property type="match status" value="1"/>
</dbReference>
<dbReference type="GO" id="GO:0016301">
    <property type="term" value="F:kinase activity"/>
    <property type="evidence" value="ECO:0007669"/>
    <property type="project" value="UniProtKB-KW"/>
</dbReference>